<evidence type="ECO:0000256" key="2">
    <source>
        <dbReference type="ARBA" id="ARBA00022741"/>
    </source>
</evidence>
<dbReference type="PANTHER" id="PTHR43585:SF2">
    <property type="entry name" value="ATP-GRASP ENZYME FSQD"/>
    <property type="match status" value="1"/>
</dbReference>
<dbReference type="SUPFAM" id="SSF56059">
    <property type="entry name" value="Glutathione synthetase ATP-binding domain-like"/>
    <property type="match status" value="1"/>
</dbReference>
<evidence type="ECO:0000313" key="6">
    <source>
        <dbReference type="EMBL" id="KPC52717.1"/>
    </source>
</evidence>
<evidence type="ECO:0000256" key="4">
    <source>
        <dbReference type="PROSITE-ProRule" id="PRU00409"/>
    </source>
</evidence>
<dbReference type="Proteomes" id="UP000037939">
    <property type="component" value="Unassembled WGS sequence"/>
</dbReference>
<dbReference type="Pfam" id="PF13535">
    <property type="entry name" value="ATP-grasp_4"/>
    <property type="match status" value="1"/>
</dbReference>
<evidence type="ECO:0000256" key="1">
    <source>
        <dbReference type="ARBA" id="ARBA00022598"/>
    </source>
</evidence>
<keyword evidence="2 4" id="KW-0547">Nucleotide-binding</keyword>
<dbReference type="PANTHER" id="PTHR43585">
    <property type="entry name" value="FUMIPYRROLE BIOSYNTHESIS PROTEIN C"/>
    <property type="match status" value="1"/>
</dbReference>
<proteinExistence type="predicted"/>
<dbReference type="Gene3D" id="3.30.470.20">
    <property type="entry name" value="ATP-grasp fold, B domain"/>
    <property type="match status" value="1"/>
</dbReference>
<dbReference type="RefSeq" id="WP_053938188.1">
    <property type="nucleotide sequence ID" value="NZ_LAQT01000009.1"/>
</dbReference>
<dbReference type="InterPro" id="IPR052032">
    <property type="entry name" value="ATP-dep_AA_Ligase"/>
</dbReference>
<feature type="domain" description="ATP-grasp" evidence="5">
    <location>
        <begin position="111"/>
        <end position="302"/>
    </location>
</feature>
<dbReference type="PROSITE" id="PS50975">
    <property type="entry name" value="ATP_GRASP"/>
    <property type="match status" value="1"/>
</dbReference>
<dbReference type="InterPro" id="IPR040570">
    <property type="entry name" value="LAL_C2"/>
</dbReference>
<dbReference type="GO" id="GO:0034026">
    <property type="term" value="F:L-amino-acid alpha-ligase activity"/>
    <property type="evidence" value="ECO:0007669"/>
    <property type="project" value="UniProtKB-EC"/>
</dbReference>
<accession>A0A0N0XIH9</accession>
<keyword evidence="7" id="KW-1185">Reference proteome</keyword>
<dbReference type="EC" id="6.3.2.49" evidence="6"/>
<reference evidence="6 7" key="1">
    <citation type="submission" date="2015-07" db="EMBL/GenBank/DDBJ databases">
        <title>Draft genome sequence of the Amantichitinum ursilacus IGB-41, a new chitin-degrading bacterium.</title>
        <authorList>
            <person name="Kirstahler P."/>
            <person name="Guenther M."/>
            <person name="Grumaz C."/>
            <person name="Rupp S."/>
            <person name="Zibek S."/>
            <person name="Sohn K."/>
        </authorList>
    </citation>
    <scope>NUCLEOTIDE SEQUENCE [LARGE SCALE GENOMIC DNA]</scope>
    <source>
        <strain evidence="6 7">IGB-41</strain>
    </source>
</reference>
<dbReference type="Pfam" id="PF18603">
    <property type="entry name" value="LAL_C2"/>
    <property type="match status" value="1"/>
</dbReference>
<dbReference type="GO" id="GO:0005524">
    <property type="term" value="F:ATP binding"/>
    <property type="evidence" value="ECO:0007669"/>
    <property type="project" value="UniProtKB-UniRule"/>
</dbReference>
<dbReference type="AlphaFoldDB" id="A0A0N0XIH9"/>
<organism evidence="6 7">
    <name type="scientific">Amantichitinum ursilacus</name>
    <dbReference type="NCBI Taxonomy" id="857265"/>
    <lineage>
        <taxon>Bacteria</taxon>
        <taxon>Pseudomonadati</taxon>
        <taxon>Pseudomonadota</taxon>
        <taxon>Betaproteobacteria</taxon>
        <taxon>Neisseriales</taxon>
        <taxon>Chitinibacteraceae</taxon>
        <taxon>Amantichitinum</taxon>
    </lineage>
</organism>
<dbReference type="GO" id="GO:0046872">
    <property type="term" value="F:metal ion binding"/>
    <property type="evidence" value="ECO:0007669"/>
    <property type="project" value="InterPro"/>
</dbReference>
<name>A0A0N0XIH9_9NEIS</name>
<dbReference type="SMART" id="SM01209">
    <property type="entry name" value="GARS_A"/>
    <property type="match status" value="1"/>
</dbReference>
<dbReference type="STRING" id="857265.WG78_12755"/>
<sequence>MRVLIIGTNRPCHYRLQERGHQIVLFMPRHRIIADDLHGPYQHVVMLDDDTPTELWAATAAAFHANQPFDAVAAYNDQVQATAYAVAQHLGVPCTIDIDLLHLVANKADMRKALDQHGIPSCRYQFAQGRAALLAAIETIGFPCIVKPVAGEASEGVARIDNAAGIAEALDWVGAANIETGVMVEEFLVGEEFSVEAISSNGQHHVVAITKKFKDAKTFVEIGHLVPAPVPQADYLAIEQYVKRILAAFGFNNTPSHTELMLTADGPRIIETHTRIGGDRIIELVNYATGVDLYDLVAVQSLGTDITPLLPATIVSNQSAAIWYADPSASESQQLAEVRGMTEIKQLSYIKAFDLIRKPGSRGSAVRHSFDRSALAIAVGESPDQALERARGAIKSLDFLYVWKPAAAVAEHA</sequence>
<keyword evidence="3 4" id="KW-0067">ATP-binding</keyword>
<dbReference type="EMBL" id="LAQT01000009">
    <property type="protein sequence ID" value="KPC52717.1"/>
    <property type="molecule type" value="Genomic_DNA"/>
</dbReference>
<evidence type="ECO:0000256" key="3">
    <source>
        <dbReference type="ARBA" id="ARBA00022840"/>
    </source>
</evidence>
<keyword evidence="1 6" id="KW-0436">Ligase</keyword>
<dbReference type="Gene3D" id="3.40.50.20">
    <property type="match status" value="1"/>
</dbReference>
<protein>
    <submittedName>
        <fullName evidence="6">Alanine-anticapsin ligase BacD</fullName>
        <ecNumber evidence="6">6.3.2.49</ecNumber>
    </submittedName>
</protein>
<evidence type="ECO:0000313" key="7">
    <source>
        <dbReference type="Proteomes" id="UP000037939"/>
    </source>
</evidence>
<gene>
    <name evidence="6" type="primary">bacD</name>
    <name evidence="6" type="ORF">WG78_12755</name>
</gene>
<dbReference type="InterPro" id="IPR011761">
    <property type="entry name" value="ATP-grasp"/>
</dbReference>
<dbReference type="OrthoDB" id="9803907at2"/>
<comment type="caution">
    <text evidence="6">The sequence shown here is derived from an EMBL/GenBank/DDBJ whole genome shotgun (WGS) entry which is preliminary data.</text>
</comment>
<evidence type="ECO:0000259" key="5">
    <source>
        <dbReference type="PROSITE" id="PS50975"/>
    </source>
</evidence>